<accession>A0A1T4JN06</accession>
<dbReference type="SMART" id="SM00257">
    <property type="entry name" value="LysM"/>
    <property type="match status" value="2"/>
</dbReference>
<evidence type="ECO:0000313" key="2">
    <source>
        <dbReference type="EMBL" id="SJZ31544.1"/>
    </source>
</evidence>
<gene>
    <name evidence="2" type="ORF">SAMN02745118_00241</name>
</gene>
<dbReference type="AlphaFoldDB" id="A0A1T4JN06"/>
<dbReference type="Proteomes" id="UP000190625">
    <property type="component" value="Unassembled WGS sequence"/>
</dbReference>
<dbReference type="OrthoDB" id="9811296at2"/>
<organism evidence="2 3">
    <name type="scientific">Selenihalanaerobacter shriftii</name>
    <dbReference type="NCBI Taxonomy" id="142842"/>
    <lineage>
        <taxon>Bacteria</taxon>
        <taxon>Bacillati</taxon>
        <taxon>Bacillota</taxon>
        <taxon>Clostridia</taxon>
        <taxon>Halanaerobiales</taxon>
        <taxon>Halobacteroidaceae</taxon>
        <taxon>Selenihalanaerobacter</taxon>
    </lineage>
</organism>
<protein>
    <submittedName>
        <fullName evidence="2">LysM repeat-containing protein</fullName>
    </submittedName>
</protein>
<name>A0A1T4JN06_9FIRM</name>
<dbReference type="SUPFAM" id="SSF47240">
    <property type="entry name" value="Ferritin-like"/>
    <property type="match status" value="1"/>
</dbReference>
<dbReference type="PANTHER" id="PTHR33734:SF22">
    <property type="entry name" value="MEMBRANE-BOUND LYTIC MUREIN TRANSGLYCOSYLASE D"/>
    <property type="match status" value="1"/>
</dbReference>
<dbReference type="RefSeq" id="WP_078808766.1">
    <property type="nucleotide sequence ID" value="NZ_FUWM01000003.1"/>
</dbReference>
<evidence type="ECO:0000313" key="3">
    <source>
        <dbReference type="Proteomes" id="UP000190625"/>
    </source>
</evidence>
<dbReference type="Pfam" id="PF01476">
    <property type="entry name" value="LysM"/>
    <property type="match status" value="2"/>
</dbReference>
<dbReference type="PANTHER" id="PTHR33734">
    <property type="entry name" value="LYSM DOMAIN-CONTAINING GPI-ANCHORED PROTEIN 2"/>
    <property type="match status" value="1"/>
</dbReference>
<dbReference type="Gene3D" id="3.10.350.10">
    <property type="entry name" value="LysM domain"/>
    <property type="match status" value="2"/>
</dbReference>
<dbReference type="EMBL" id="FUWM01000003">
    <property type="protein sequence ID" value="SJZ31544.1"/>
    <property type="molecule type" value="Genomic_DNA"/>
</dbReference>
<dbReference type="STRING" id="142842.SAMN02745118_00241"/>
<sequence>MDGLLTAREILSREKALLTLYRELNNQVTDPDLNDMVDRLMECQMNQIDMLNELIDDLGEAPAPDIRYAQHVVQPGETLFVLAQKYNTTVRTLLRLNPDIEDPDEIQAGMVINLPILLPPPPDCFNEYTVSQGDTLFEIAQEFDTTVSQLVFFNSISNPDLIFPGRRLIVPCPDEDGDENGVGGLDFKTVAIDNEINYRARLDERFFAVSTRFQLRRILERFDIRVPSGIDFNEEIVIGAIEYNIVDMSLEDNMITVEVERKARGYHLVTVPKDQFVEEGFYSAYFVNTNGRRLDRDRVEIEF</sequence>
<keyword evidence="3" id="KW-1185">Reference proteome</keyword>
<feature type="domain" description="LysM" evidence="1">
    <location>
        <begin position="69"/>
        <end position="114"/>
    </location>
</feature>
<feature type="domain" description="LysM" evidence="1">
    <location>
        <begin position="126"/>
        <end position="170"/>
    </location>
</feature>
<dbReference type="CDD" id="cd00118">
    <property type="entry name" value="LysM"/>
    <property type="match status" value="2"/>
</dbReference>
<reference evidence="3" key="1">
    <citation type="submission" date="2017-02" db="EMBL/GenBank/DDBJ databases">
        <authorList>
            <person name="Varghese N."/>
            <person name="Submissions S."/>
        </authorList>
    </citation>
    <scope>NUCLEOTIDE SEQUENCE [LARGE SCALE GENOMIC DNA]</scope>
    <source>
        <strain evidence="3">ATCC BAA-73</strain>
    </source>
</reference>
<proteinExistence type="predicted"/>
<dbReference type="SUPFAM" id="SSF54106">
    <property type="entry name" value="LysM domain"/>
    <property type="match status" value="2"/>
</dbReference>
<dbReference type="InterPro" id="IPR036779">
    <property type="entry name" value="LysM_dom_sf"/>
</dbReference>
<evidence type="ECO:0000259" key="1">
    <source>
        <dbReference type="PROSITE" id="PS51782"/>
    </source>
</evidence>
<dbReference type="InterPro" id="IPR009078">
    <property type="entry name" value="Ferritin-like_SF"/>
</dbReference>
<dbReference type="InterPro" id="IPR018392">
    <property type="entry name" value="LysM"/>
</dbReference>
<dbReference type="PROSITE" id="PS51782">
    <property type="entry name" value="LYSM"/>
    <property type="match status" value="2"/>
</dbReference>